<gene>
    <name evidence="1" type="ORF">BRAA04T16894Z</name>
</gene>
<name>A0A3P6CY95_BRACM</name>
<organism evidence="1">
    <name type="scientific">Brassica campestris</name>
    <name type="common">Field mustard</name>
    <dbReference type="NCBI Taxonomy" id="3711"/>
    <lineage>
        <taxon>Eukaryota</taxon>
        <taxon>Viridiplantae</taxon>
        <taxon>Streptophyta</taxon>
        <taxon>Embryophyta</taxon>
        <taxon>Tracheophyta</taxon>
        <taxon>Spermatophyta</taxon>
        <taxon>Magnoliopsida</taxon>
        <taxon>eudicotyledons</taxon>
        <taxon>Gunneridae</taxon>
        <taxon>Pentapetalae</taxon>
        <taxon>rosids</taxon>
        <taxon>malvids</taxon>
        <taxon>Brassicales</taxon>
        <taxon>Brassicaceae</taxon>
        <taxon>Brassiceae</taxon>
        <taxon>Brassica</taxon>
    </lineage>
</organism>
<reference evidence="1" key="1">
    <citation type="submission" date="2018-11" db="EMBL/GenBank/DDBJ databases">
        <authorList>
            <consortium name="Genoscope - CEA"/>
            <person name="William W."/>
        </authorList>
    </citation>
    <scope>NUCLEOTIDE SEQUENCE</scope>
</reference>
<accession>A0A3P6CY95</accession>
<dbReference type="AlphaFoldDB" id="A0A3P6CY95"/>
<protein>
    <submittedName>
        <fullName evidence="1">Uncharacterized protein</fullName>
    </submittedName>
</protein>
<proteinExistence type="predicted"/>
<evidence type="ECO:0000313" key="1">
    <source>
        <dbReference type="EMBL" id="VDD12299.1"/>
    </source>
</evidence>
<sequence>MEGLRNRRKGVTGSLAMAVVMMMMMMRSAGTVLVMMRKGAMAARNMVAMTLMMMRRRSSSVTSITTTRGVVMKTMTKTLSQCWNRVLLLSFILLNKKLSHIYLWMLLLCLFDSL</sequence>
<dbReference type="EMBL" id="LR031576">
    <property type="protein sequence ID" value="VDD12299.1"/>
    <property type="molecule type" value="Genomic_DNA"/>
</dbReference>